<organism evidence="2 3">
    <name type="scientific">Penicillium thymicola</name>
    <dbReference type="NCBI Taxonomy" id="293382"/>
    <lineage>
        <taxon>Eukaryota</taxon>
        <taxon>Fungi</taxon>
        <taxon>Dikarya</taxon>
        <taxon>Ascomycota</taxon>
        <taxon>Pezizomycotina</taxon>
        <taxon>Eurotiomycetes</taxon>
        <taxon>Eurotiomycetidae</taxon>
        <taxon>Eurotiales</taxon>
        <taxon>Aspergillaceae</taxon>
        <taxon>Penicillium</taxon>
    </lineage>
</organism>
<sequence length="84" mass="8631">MSANLDKSLDDLVGSRRQTAHHTARRRGGSRRAATKPSAVGGVKKSTKAAPKSAHPAPIAQTGSSKILVSGLPSDVSEANVKVC</sequence>
<reference evidence="2" key="1">
    <citation type="submission" date="2015-06" db="EMBL/GenBank/DDBJ databases">
        <authorList>
            <person name="Nguyen H."/>
        </authorList>
    </citation>
    <scope>NUCLEOTIDE SEQUENCE</scope>
    <source>
        <strain evidence="2">DAOM 180753</strain>
    </source>
</reference>
<dbReference type="AlphaFoldDB" id="A0AAI9TIT0"/>
<evidence type="ECO:0000256" key="1">
    <source>
        <dbReference type="SAM" id="MobiDB-lite"/>
    </source>
</evidence>
<dbReference type="EMBL" id="LACB01000133">
    <property type="protein sequence ID" value="KAJ9488042.1"/>
    <property type="molecule type" value="Genomic_DNA"/>
</dbReference>
<accession>A0AAI9TIT0</accession>
<name>A0AAI9TIT0_PENTH</name>
<comment type="caution">
    <text evidence="2">The sequence shown here is derived from an EMBL/GenBank/DDBJ whole genome shotgun (WGS) entry which is preliminary data.</text>
</comment>
<evidence type="ECO:0000313" key="3">
    <source>
        <dbReference type="Proteomes" id="UP001227192"/>
    </source>
</evidence>
<gene>
    <name evidence="2" type="ORF">VN97_g5260</name>
</gene>
<protein>
    <submittedName>
        <fullName evidence="2">Uncharacterized protein</fullName>
    </submittedName>
</protein>
<feature type="region of interest" description="Disordered" evidence="1">
    <location>
        <begin position="1"/>
        <end position="84"/>
    </location>
</feature>
<evidence type="ECO:0000313" key="2">
    <source>
        <dbReference type="EMBL" id="KAJ9488042.1"/>
    </source>
</evidence>
<reference evidence="2" key="2">
    <citation type="journal article" date="2016" name="Fungal Biol.">
        <title>Ochratoxin A production by Penicillium thymicola.</title>
        <authorList>
            <person name="Nguyen H.D.T."/>
            <person name="McMullin D.R."/>
            <person name="Ponomareva E."/>
            <person name="Riley R."/>
            <person name="Pomraning K.R."/>
            <person name="Baker S.E."/>
            <person name="Seifert K.A."/>
        </authorList>
    </citation>
    <scope>NUCLEOTIDE SEQUENCE</scope>
    <source>
        <strain evidence="2">DAOM 180753</strain>
    </source>
</reference>
<proteinExistence type="predicted"/>
<feature type="compositionally biased region" description="Basic residues" evidence="1">
    <location>
        <begin position="18"/>
        <end position="34"/>
    </location>
</feature>
<keyword evidence="3" id="KW-1185">Reference proteome</keyword>
<dbReference type="Proteomes" id="UP001227192">
    <property type="component" value="Unassembled WGS sequence"/>
</dbReference>